<keyword evidence="13" id="KW-0732">Signal</keyword>
<evidence type="ECO:0000256" key="3">
    <source>
        <dbReference type="ARBA" id="ARBA00022452"/>
    </source>
</evidence>
<dbReference type="Pfam" id="PF07715">
    <property type="entry name" value="Plug"/>
    <property type="match status" value="1"/>
</dbReference>
<dbReference type="PANTHER" id="PTHR32552">
    <property type="entry name" value="FERRICHROME IRON RECEPTOR-RELATED"/>
    <property type="match status" value="1"/>
</dbReference>
<comment type="subcellular location">
    <subcellularLocation>
        <location evidence="1 11">Cell outer membrane</location>
        <topology evidence="1 11">Multi-pass membrane protein</topology>
    </subcellularLocation>
</comment>
<evidence type="ECO:0000256" key="7">
    <source>
        <dbReference type="ARBA" id="ARBA00023065"/>
    </source>
</evidence>
<dbReference type="InterPro" id="IPR036942">
    <property type="entry name" value="Beta-barrel_TonB_sf"/>
</dbReference>
<evidence type="ECO:0000256" key="12">
    <source>
        <dbReference type="RuleBase" id="RU003357"/>
    </source>
</evidence>
<organism evidence="16 17">
    <name type="scientific">Amphiplicatus metriothermophilus</name>
    <dbReference type="NCBI Taxonomy" id="1519374"/>
    <lineage>
        <taxon>Bacteria</taxon>
        <taxon>Pseudomonadati</taxon>
        <taxon>Pseudomonadota</taxon>
        <taxon>Alphaproteobacteria</taxon>
        <taxon>Parvularculales</taxon>
        <taxon>Parvularculaceae</taxon>
        <taxon>Amphiplicatus</taxon>
    </lineage>
</organism>
<evidence type="ECO:0000256" key="13">
    <source>
        <dbReference type="SAM" id="SignalP"/>
    </source>
</evidence>
<dbReference type="PROSITE" id="PS52016">
    <property type="entry name" value="TONB_DEPENDENT_REC_3"/>
    <property type="match status" value="1"/>
</dbReference>
<proteinExistence type="inferred from homology"/>
<evidence type="ECO:0000256" key="6">
    <source>
        <dbReference type="ARBA" id="ARBA00023004"/>
    </source>
</evidence>
<feature type="domain" description="TonB-dependent receptor plug" evidence="15">
    <location>
        <begin position="48"/>
        <end position="155"/>
    </location>
</feature>
<keyword evidence="16" id="KW-0675">Receptor</keyword>
<evidence type="ECO:0000256" key="9">
    <source>
        <dbReference type="ARBA" id="ARBA00023136"/>
    </source>
</evidence>
<keyword evidence="5 11" id="KW-0812">Transmembrane</keyword>
<gene>
    <name evidence="16" type="ORF">SAMN06297382_0097</name>
</gene>
<dbReference type="RefSeq" id="WP_159462351.1">
    <property type="nucleotide sequence ID" value="NZ_FZQA01000001.1"/>
</dbReference>
<evidence type="ECO:0000256" key="4">
    <source>
        <dbReference type="ARBA" id="ARBA00022496"/>
    </source>
</evidence>
<reference evidence="16 17" key="1">
    <citation type="submission" date="2017-07" db="EMBL/GenBank/DDBJ databases">
        <authorList>
            <person name="Sun Z.S."/>
            <person name="Albrecht U."/>
            <person name="Echele G."/>
            <person name="Lee C.C."/>
        </authorList>
    </citation>
    <scope>NUCLEOTIDE SEQUENCE [LARGE SCALE GENOMIC DNA]</scope>
    <source>
        <strain evidence="16 17">CGMCC 1.12710</strain>
    </source>
</reference>
<evidence type="ECO:0000256" key="5">
    <source>
        <dbReference type="ARBA" id="ARBA00022692"/>
    </source>
</evidence>
<keyword evidence="10 11" id="KW-0998">Cell outer membrane</keyword>
<dbReference type="InterPro" id="IPR000531">
    <property type="entry name" value="Beta-barrel_TonB"/>
</dbReference>
<keyword evidence="9 11" id="KW-0472">Membrane</keyword>
<keyword evidence="2 11" id="KW-0813">Transport</keyword>
<protein>
    <submittedName>
        <fullName evidence="16">TonB-dependent Receptor Plug Domain</fullName>
    </submittedName>
</protein>
<keyword evidence="6" id="KW-0408">Iron</keyword>
<dbReference type="InterPro" id="IPR012910">
    <property type="entry name" value="Plug_dom"/>
</dbReference>
<dbReference type="OrthoDB" id="7192131at2"/>
<dbReference type="SUPFAM" id="SSF56935">
    <property type="entry name" value="Porins"/>
    <property type="match status" value="1"/>
</dbReference>
<dbReference type="AlphaFoldDB" id="A0A239PIZ8"/>
<keyword evidence="8 12" id="KW-0798">TonB box</keyword>
<evidence type="ECO:0000256" key="8">
    <source>
        <dbReference type="ARBA" id="ARBA00023077"/>
    </source>
</evidence>
<name>A0A239PIZ8_9PROT</name>
<feature type="signal peptide" evidence="13">
    <location>
        <begin position="1"/>
        <end position="24"/>
    </location>
</feature>
<dbReference type="GO" id="GO:0006826">
    <property type="term" value="P:iron ion transport"/>
    <property type="evidence" value="ECO:0007669"/>
    <property type="project" value="UniProtKB-KW"/>
</dbReference>
<dbReference type="Proteomes" id="UP000198346">
    <property type="component" value="Unassembled WGS sequence"/>
</dbReference>
<accession>A0A239PIZ8</accession>
<evidence type="ECO:0000256" key="2">
    <source>
        <dbReference type="ARBA" id="ARBA00022448"/>
    </source>
</evidence>
<feature type="chain" id="PRO_5012399146" evidence="13">
    <location>
        <begin position="25"/>
        <end position="988"/>
    </location>
</feature>
<keyword evidence="17" id="KW-1185">Reference proteome</keyword>
<evidence type="ECO:0000313" key="17">
    <source>
        <dbReference type="Proteomes" id="UP000198346"/>
    </source>
</evidence>
<dbReference type="GO" id="GO:0009279">
    <property type="term" value="C:cell outer membrane"/>
    <property type="evidence" value="ECO:0007669"/>
    <property type="project" value="UniProtKB-SubCell"/>
</dbReference>
<dbReference type="PANTHER" id="PTHR32552:SF81">
    <property type="entry name" value="TONB-DEPENDENT OUTER MEMBRANE RECEPTOR"/>
    <property type="match status" value="1"/>
</dbReference>
<evidence type="ECO:0000259" key="14">
    <source>
        <dbReference type="Pfam" id="PF00593"/>
    </source>
</evidence>
<evidence type="ECO:0000313" key="16">
    <source>
        <dbReference type="EMBL" id="SNT67607.1"/>
    </source>
</evidence>
<keyword evidence="7" id="KW-0406">Ion transport</keyword>
<dbReference type="Gene3D" id="2.40.170.20">
    <property type="entry name" value="TonB-dependent receptor, beta-barrel domain"/>
    <property type="match status" value="3"/>
</dbReference>
<evidence type="ECO:0000259" key="15">
    <source>
        <dbReference type="Pfam" id="PF07715"/>
    </source>
</evidence>
<evidence type="ECO:0000256" key="10">
    <source>
        <dbReference type="ARBA" id="ARBA00023237"/>
    </source>
</evidence>
<dbReference type="InterPro" id="IPR039426">
    <property type="entry name" value="TonB-dep_rcpt-like"/>
</dbReference>
<comment type="similarity">
    <text evidence="11 12">Belongs to the TonB-dependent receptor family.</text>
</comment>
<dbReference type="Pfam" id="PF00593">
    <property type="entry name" value="TonB_dep_Rec_b-barrel"/>
    <property type="match status" value="1"/>
</dbReference>
<evidence type="ECO:0000256" key="11">
    <source>
        <dbReference type="PROSITE-ProRule" id="PRU01360"/>
    </source>
</evidence>
<dbReference type="EMBL" id="FZQA01000001">
    <property type="protein sequence ID" value="SNT67607.1"/>
    <property type="molecule type" value="Genomic_DNA"/>
</dbReference>
<keyword evidence="4" id="KW-0410">Iron transport</keyword>
<keyword evidence="3 11" id="KW-1134">Transmembrane beta strand</keyword>
<sequence length="988" mass="105361">MKQTCGLVSVAGRLLSGVALGALAAGGAMAQSIRDEIVVTSQRTEQSLQDVPIAVSAFDGAELQDRQMESFQDIQFNIPNFQFSRTQFTNSAVSIRGIGNFLVAASSENAVSVHVNDVFISSPRLFETEFFDIERIEILRGPQGTLFGRNATGGVMNVITAKANPDQVEGYVDAEYGNYDSVKVHGAVNVPLADTLAVRLAGTTIQRDGYTENVWTGEDIDDRDIYALRGSARWLATDDTTIDFTASYMREEDNRARWQKQSCNAGPLQPLLGCDPNGPRRFDGVDLRGTIASNVSAETFGLIFGPSTAPFGLFSLAGGPVAGEPQPDGLRQVAMDTTPKYDAEETVFLLNAKHDFENFSVKINAGWGNSKIATRTDFDGGVGPELTVPAALATMPGVFALYSDGMFPVSDFDLGIEGPNNGLVGVIGGHVQSRSNRYQAIDLSIGESDYWSVEGIVNTDFDGPLNFLIGANRIESNGFADYAVASTSLDYLALVGGTLTAMGGAADAAAAAVLASGGSPADAAAAAAAASAAAAAQGFGFYKPYFFNDTDDNFLDSTSVFGEVYFDITDTLKLTGGVRHNWDTKGLRDRGDLLDSFIALISGTLPAGVPPVVPLGTPSVRDLLDADELNEGTPGAVNDFRVIEDDFDSTTGRAVLQWTPTDNAQFYASWTRGFKPGGFNPRTLVPGVSLTFEPEVINAYEAGVKSTLANGRLMANLTGFYYDYSGLQVSRIVSRTSINDNVDATIWGLEGEFVWRPIDALTFNMNASYLNTEVGEFSAFDPHNPTAGRTDVELVADIIAGSNCVVTRGAGDGPLLLANGGTPTGVPALDGLIASPFSVCSSLEGNIATINALTGGSYAVVGGIEQDLEGNKLLGAPEFKIAGGVQYDIPVSGGRYTLTPRVDAYYQSEMYTTLFNTEQDRVDGYAYLNAQLRFAPTDGNWHVRFFMQNVTDNDAVTGIYRGDQSSGTSKNLFILEPRRWGFGVGMTF</sequence>
<evidence type="ECO:0000256" key="1">
    <source>
        <dbReference type="ARBA" id="ARBA00004571"/>
    </source>
</evidence>
<feature type="domain" description="TonB-dependent receptor-like beta-barrel" evidence="14">
    <location>
        <begin position="312"/>
        <end position="775"/>
    </location>
</feature>